<dbReference type="InterPro" id="IPR050072">
    <property type="entry name" value="Peptidase_M20A"/>
</dbReference>
<evidence type="ECO:0000313" key="11">
    <source>
        <dbReference type="EMBL" id="KWT70895.1"/>
    </source>
</evidence>
<keyword evidence="6" id="KW-0479">Metal-binding</keyword>
<dbReference type="PANTHER" id="PTHR43808:SF31">
    <property type="entry name" value="N-ACETYL-L-CITRULLINE DEACETYLASE"/>
    <property type="match status" value="1"/>
</dbReference>
<evidence type="ECO:0000256" key="2">
    <source>
        <dbReference type="ARBA" id="ARBA00005691"/>
    </source>
</evidence>
<evidence type="ECO:0000256" key="5">
    <source>
        <dbReference type="ARBA" id="ARBA00022605"/>
    </source>
</evidence>
<keyword evidence="12" id="KW-1185">Reference proteome</keyword>
<reference evidence="11 12" key="1">
    <citation type="submission" date="2015-10" db="EMBL/GenBank/DDBJ databases">
        <title>Transcriptomic analysis of a linuron degrading triple-species bacterial consortium.</title>
        <authorList>
            <person name="Albers P."/>
        </authorList>
    </citation>
    <scope>NUCLEOTIDE SEQUENCE [LARGE SCALE GENOMIC DNA]</scope>
    <source>
        <strain evidence="11 12">WDL6</strain>
    </source>
</reference>
<feature type="domain" description="Peptidase M20 dimerisation" evidence="10">
    <location>
        <begin position="176"/>
        <end position="285"/>
    </location>
</feature>
<gene>
    <name evidence="11" type="ORF">APY04_0557</name>
</gene>
<dbReference type="AlphaFoldDB" id="A0A109BLU1"/>
<keyword evidence="9" id="KW-0170">Cobalt</keyword>
<organism evidence="11 12">
    <name type="scientific">Hyphomicrobium sulfonivorans</name>
    <dbReference type="NCBI Taxonomy" id="121290"/>
    <lineage>
        <taxon>Bacteria</taxon>
        <taxon>Pseudomonadati</taxon>
        <taxon>Pseudomonadota</taxon>
        <taxon>Alphaproteobacteria</taxon>
        <taxon>Hyphomicrobiales</taxon>
        <taxon>Hyphomicrobiaceae</taxon>
        <taxon>Hyphomicrobium</taxon>
    </lineage>
</organism>
<dbReference type="Gene3D" id="3.30.70.360">
    <property type="match status" value="1"/>
</dbReference>
<evidence type="ECO:0000256" key="4">
    <source>
        <dbReference type="ARBA" id="ARBA00022571"/>
    </source>
</evidence>
<dbReference type="Proteomes" id="UP000059074">
    <property type="component" value="Unassembled WGS sequence"/>
</dbReference>
<dbReference type="GO" id="GO:0046872">
    <property type="term" value="F:metal ion binding"/>
    <property type="evidence" value="ECO:0007669"/>
    <property type="project" value="UniProtKB-KW"/>
</dbReference>
<dbReference type="NCBIfam" id="TIGR01892">
    <property type="entry name" value="AcOrn-deacetyl"/>
    <property type="match status" value="1"/>
</dbReference>
<proteinExistence type="inferred from homology"/>
<protein>
    <submittedName>
        <fullName evidence="11">Acetylornithine deacetylase</fullName>
        <ecNumber evidence="11">3.5.1.16</ecNumber>
    </submittedName>
</protein>
<keyword evidence="7 11" id="KW-0378">Hydrolase</keyword>
<dbReference type="SUPFAM" id="SSF55031">
    <property type="entry name" value="Bacterial exopeptidase dimerisation domain"/>
    <property type="match status" value="1"/>
</dbReference>
<accession>A0A109BLU1</accession>
<dbReference type="Pfam" id="PF01546">
    <property type="entry name" value="Peptidase_M20"/>
    <property type="match status" value="1"/>
</dbReference>
<dbReference type="InterPro" id="IPR036264">
    <property type="entry name" value="Bact_exopeptidase_dim_dom"/>
</dbReference>
<dbReference type="InterPro" id="IPR010169">
    <property type="entry name" value="AcOrn-deacetyl"/>
</dbReference>
<dbReference type="PANTHER" id="PTHR43808">
    <property type="entry name" value="ACETYLORNITHINE DEACETYLASE"/>
    <property type="match status" value="1"/>
</dbReference>
<keyword evidence="3" id="KW-0963">Cytoplasm</keyword>
<name>A0A109BLU1_HYPSL</name>
<comment type="caution">
    <text evidence="11">The sequence shown here is derived from an EMBL/GenBank/DDBJ whole genome shotgun (WGS) entry which is preliminary data.</text>
</comment>
<dbReference type="OrthoDB" id="9809784at2"/>
<dbReference type="Gene3D" id="3.40.630.10">
    <property type="entry name" value="Zn peptidases"/>
    <property type="match status" value="1"/>
</dbReference>
<dbReference type="GO" id="GO:0006526">
    <property type="term" value="P:L-arginine biosynthetic process"/>
    <property type="evidence" value="ECO:0007669"/>
    <property type="project" value="UniProtKB-KW"/>
</dbReference>
<dbReference type="EMBL" id="LMTR01000027">
    <property type="protein sequence ID" value="KWT70895.1"/>
    <property type="molecule type" value="Genomic_DNA"/>
</dbReference>
<dbReference type="PROSITE" id="PS00758">
    <property type="entry name" value="ARGE_DAPE_CPG2_1"/>
    <property type="match status" value="1"/>
</dbReference>
<dbReference type="NCBIfam" id="NF005710">
    <property type="entry name" value="PRK07522.1"/>
    <property type="match status" value="1"/>
</dbReference>
<dbReference type="CDD" id="cd03894">
    <property type="entry name" value="M20_ArgE"/>
    <property type="match status" value="1"/>
</dbReference>
<dbReference type="PATRIC" id="fig|121290.4.peg.1028"/>
<evidence type="ECO:0000256" key="1">
    <source>
        <dbReference type="ARBA" id="ARBA00001947"/>
    </source>
</evidence>
<evidence type="ECO:0000256" key="6">
    <source>
        <dbReference type="ARBA" id="ARBA00022723"/>
    </source>
</evidence>
<sequence>MKGPKYSVIELLDRLVSFDTTSHKSNVALIRFVEDYLLQHGVVSQLVPNADGSKVSLYATIGPENVAGVALSGHTDVVPVVGQKWTSDPFTLTKRDGRLYGRGSTDMKGFLACMLAAVPDFMNRKLQVPIHLAFSYDEEIGCLGVRPMIAEFGKRLTMPRMVFVGEPTLMTVVDCHKGPVRWHVTIKGRAAHSSMAPLGVNTITVAGKLLGEIARIEADLKEAPQDARFDPPYATMQVTKIEGGTATNIVPVECTMDFDIRALPGVDIPAIDRRIRAFANETCLPDMQRVAPEAAIDIAIANQVPPFAAGEHSEAVALALRLAEQNETHAVSYATEAGLFQTGGSPSVVVGPGDIAQAHTADEWIAIEQLEKCSAFLTRLGDWAEHGSAVR</sequence>
<dbReference type="PROSITE" id="PS00759">
    <property type="entry name" value="ARGE_DAPE_CPG2_2"/>
    <property type="match status" value="1"/>
</dbReference>
<comment type="similarity">
    <text evidence="2">Belongs to the peptidase M20A family. ArgE subfamily.</text>
</comment>
<evidence type="ECO:0000256" key="3">
    <source>
        <dbReference type="ARBA" id="ARBA00022490"/>
    </source>
</evidence>
<dbReference type="InterPro" id="IPR011650">
    <property type="entry name" value="Peptidase_M20_dimer"/>
</dbReference>
<evidence type="ECO:0000256" key="9">
    <source>
        <dbReference type="ARBA" id="ARBA00023285"/>
    </source>
</evidence>
<dbReference type="InterPro" id="IPR002933">
    <property type="entry name" value="Peptidase_M20"/>
</dbReference>
<evidence type="ECO:0000313" key="12">
    <source>
        <dbReference type="Proteomes" id="UP000059074"/>
    </source>
</evidence>
<dbReference type="STRING" id="121290.APY04_0557"/>
<evidence type="ECO:0000256" key="8">
    <source>
        <dbReference type="ARBA" id="ARBA00022833"/>
    </source>
</evidence>
<comment type="cofactor">
    <cofactor evidence="1">
        <name>Zn(2+)</name>
        <dbReference type="ChEBI" id="CHEBI:29105"/>
    </cofactor>
</comment>
<keyword evidence="4" id="KW-0055">Arginine biosynthesis</keyword>
<dbReference type="RefSeq" id="WP_068459458.1">
    <property type="nucleotide sequence ID" value="NZ_LMTR01000027.1"/>
</dbReference>
<dbReference type="GO" id="GO:0008777">
    <property type="term" value="F:acetylornithine deacetylase activity"/>
    <property type="evidence" value="ECO:0007669"/>
    <property type="project" value="UniProtKB-EC"/>
</dbReference>
<dbReference type="SUPFAM" id="SSF53187">
    <property type="entry name" value="Zn-dependent exopeptidases"/>
    <property type="match status" value="1"/>
</dbReference>
<dbReference type="InterPro" id="IPR001261">
    <property type="entry name" value="ArgE/DapE_CS"/>
</dbReference>
<evidence type="ECO:0000256" key="7">
    <source>
        <dbReference type="ARBA" id="ARBA00022801"/>
    </source>
</evidence>
<dbReference type="EC" id="3.5.1.16" evidence="11"/>
<keyword evidence="8" id="KW-0862">Zinc</keyword>
<dbReference type="Pfam" id="PF07687">
    <property type="entry name" value="M20_dimer"/>
    <property type="match status" value="1"/>
</dbReference>
<evidence type="ECO:0000259" key="10">
    <source>
        <dbReference type="Pfam" id="PF07687"/>
    </source>
</evidence>
<keyword evidence="5" id="KW-0028">Amino-acid biosynthesis</keyword>